<sequence length="40" mass="4717">MQKNLKIPSKTVLLLEFKNTSAKNIAKNMHFVQKKCKREK</sequence>
<reference evidence="1 2" key="1">
    <citation type="journal article" date="2015" name="Stand. Genomic Sci.">
        <title>Genomic Encyclopedia of Bacterial and Archaeal Type Strains, Phase III: the genomes of soil and plant-associated and newly described type strains.</title>
        <authorList>
            <person name="Whitman W.B."/>
            <person name="Woyke T."/>
            <person name="Klenk H.P."/>
            <person name="Zhou Y."/>
            <person name="Lilburn T.G."/>
            <person name="Beck B.J."/>
            <person name="De Vos P."/>
            <person name="Vandamme P."/>
            <person name="Eisen J.A."/>
            <person name="Garrity G."/>
            <person name="Hugenholtz P."/>
            <person name="Kyrpides N.C."/>
        </authorList>
    </citation>
    <scope>NUCLEOTIDE SEQUENCE [LARGE SCALE GENOMIC DNA]</scope>
    <source>
        <strain evidence="1 2">P5626</strain>
    </source>
</reference>
<organism evidence="1 2">
    <name type="scientific">Flavobacterium circumlabens</name>
    <dbReference type="NCBI Taxonomy" id="2133765"/>
    <lineage>
        <taxon>Bacteria</taxon>
        <taxon>Pseudomonadati</taxon>
        <taxon>Bacteroidota</taxon>
        <taxon>Flavobacteriia</taxon>
        <taxon>Flavobacteriales</taxon>
        <taxon>Flavobacteriaceae</taxon>
        <taxon>Flavobacterium</taxon>
    </lineage>
</organism>
<name>A0ABY2AWX1_9FLAO</name>
<keyword evidence="2" id="KW-1185">Reference proteome</keyword>
<gene>
    <name evidence="1" type="ORF">EV142_108124</name>
</gene>
<accession>A0ABY2AWX1</accession>
<protein>
    <submittedName>
        <fullName evidence="1">Uncharacterized protein</fullName>
    </submittedName>
</protein>
<dbReference type="EMBL" id="SLWA01000008">
    <property type="protein sequence ID" value="TCN53820.1"/>
    <property type="molecule type" value="Genomic_DNA"/>
</dbReference>
<dbReference type="Proteomes" id="UP000295270">
    <property type="component" value="Unassembled WGS sequence"/>
</dbReference>
<comment type="caution">
    <text evidence="1">The sequence shown here is derived from an EMBL/GenBank/DDBJ whole genome shotgun (WGS) entry which is preliminary data.</text>
</comment>
<proteinExistence type="predicted"/>
<evidence type="ECO:0000313" key="2">
    <source>
        <dbReference type="Proteomes" id="UP000295270"/>
    </source>
</evidence>
<evidence type="ECO:0000313" key="1">
    <source>
        <dbReference type="EMBL" id="TCN53820.1"/>
    </source>
</evidence>